<dbReference type="RefSeq" id="WP_425572227.1">
    <property type="nucleotide sequence ID" value="NZ_BAABJP010000007.1"/>
</dbReference>
<evidence type="ECO:0000313" key="2">
    <source>
        <dbReference type="Proteomes" id="UP001428817"/>
    </source>
</evidence>
<evidence type="ECO:0008006" key="3">
    <source>
        <dbReference type="Google" id="ProtNLM"/>
    </source>
</evidence>
<proteinExistence type="predicted"/>
<dbReference type="Proteomes" id="UP001428817">
    <property type="component" value="Unassembled WGS sequence"/>
</dbReference>
<dbReference type="SUPFAM" id="SSF53697">
    <property type="entry name" value="SIS domain"/>
    <property type="match status" value="1"/>
</dbReference>
<keyword evidence="2" id="KW-1185">Reference proteome</keyword>
<dbReference type="InterPro" id="IPR046348">
    <property type="entry name" value="SIS_dom_sf"/>
</dbReference>
<comment type="caution">
    <text evidence="1">The sequence shown here is derived from an EMBL/GenBank/DDBJ whole genome shotgun (WGS) entry which is preliminary data.</text>
</comment>
<gene>
    <name evidence="1" type="ORF">GCM10023321_16510</name>
</gene>
<dbReference type="EMBL" id="BAABJP010000007">
    <property type="protein sequence ID" value="GAA5150707.1"/>
    <property type="molecule type" value="Genomic_DNA"/>
</dbReference>
<evidence type="ECO:0000313" key="1">
    <source>
        <dbReference type="EMBL" id="GAA5150707.1"/>
    </source>
</evidence>
<protein>
    <recommendedName>
        <fullName evidence="3">Phosphoglucose isomerase-like protein</fullName>
    </recommendedName>
</protein>
<organism evidence="1 2">
    <name type="scientific">Pseudonocardia eucalypti</name>
    <dbReference type="NCBI Taxonomy" id="648755"/>
    <lineage>
        <taxon>Bacteria</taxon>
        <taxon>Bacillati</taxon>
        <taxon>Actinomycetota</taxon>
        <taxon>Actinomycetes</taxon>
        <taxon>Pseudonocardiales</taxon>
        <taxon>Pseudonocardiaceae</taxon>
        <taxon>Pseudonocardia</taxon>
    </lineage>
</organism>
<accession>A0ABP9PU31</accession>
<sequence length="378" mass="38646">MIAVLDDSLLADPAALAEADASGLLRSAATAGAQLRSAAHAAEEAGVGQLAGSRPRALVLIRRPGCSEHAALLVNALLGPECPIPVVISDAAPSWIGPLDVLVAHTSDSGDRELADSVGRAVHRGCEVVLSAPAEGPIAAAGAGSARLLEPRVPVPPGLDFPRAMAAVLVTVAALGLLRADLNELAGELDGELERDHPSHEPFVNPAKALALRLADHTPLLWGTDPAGVALAGYAVATLAGHAAIIAQAADVAQAARAGALQRVLAEHRQEDIFHDPFDDPVEASGGSTVLPAPARVLLLATEDTDPTAAVLRRAGREWPTADVLHLVEEVPPGGPHAALRRAMLMAVRFDLAALYLGLAGAVLGSDRDPAGHNYSLG</sequence>
<name>A0ABP9PU31_9PSEU</name>
<reference evidence="2" key="1">
    <citation type="journal article" date="2019" name="Int. J. Syst. Evol. Microbiol.">
        <title>The Global Catalogue of Microorganisms (GCM) 10K type strain sequencing project: providing services to taxonomists for standard genome sequencing and annotation.</title>
        <authorList>
            <consortium name="The Broad Institute Genomics Platform"/>
            <consortium name="The Broad Institute Genome Sequencing Center for Infectious Disease"/>
            <person name="Wu L."/>
            <person name="Ma J."/>
        </authorList>
    </citation>
    <scope>NUCLEOTIDE SEQUENCE [LARGE SCALE GENOMIC DNA]</scope>
    <source>
        <strain evidence="2">JCM 18303</strain>
    </source>
</reference>